<evidence type="ECO:0000259" key="5">
    <source>
        <dbReference type="PROSITE" id="PS50102"/>
    </source>
</evidence>
<comment type="caution">
    <text evidence="7">The sequence shown here is derived from an EMBL/GenBank/DDBJ whole genome shotgun (WGS) entry which is preliminary data.</text>
</comment>
<feature type="region of interest" description="Disordered" evidence="4">
    <location>
        <begin position="37"/>
        <end position="72"/>
    </location>
</feature>
<evidence type="ECO:0000256" key="4">
    <source>
        <dbReference type="SAM" id="MobiDB-lite"/>
    </source>
</evidence>
<dbReference type="SUPFAM" id="SSF54928">
    <property type="entry name" value="RNA-binding domain, RBD"/>
    <property type="match status" value="1"/>
</dbReference>
<evidence type="ECO:0000313" key="7">
    <source>
        <dbReference type="EMBL" id="KAG1370056.1"/>
    </source>
</evidence>
<feature type="compositionally biased region" description="Basic and acidic residues" evidence="4">
    <location>
        <begin position="756"/>
        <end position="775"/>
    </location>
</feature>
<feature type="compositionally biased region" description="Basic residues" evidence="4">
    <location>
        <begin position="628"/>
        <end position="638"/>
    </location>
</feature>
<reference evidence="7" key="1">
    <citation type="journal article" date="2017" name="Gigascience">
        <title>The genome draft of coconut (Cocos nucifera).</title>
        <authorList>
            <person name="Xiao Y."/>
            <person name="Xu P."/>
            <person name="Fan H."/>
            <person name="Baudouin L."/>
            <person name="Xia W."/>
            <person name="Bocs S."/>
            <person name="Xu J."/>
            <person name="Li Q."/>
            <person name="Guo A."/>
            <person name="Zhou L."/>
            <person name="Li J."/>
            <person name="Wu Y."/>
            <person name="Ma Z."/>
            <person name="Armero A."/>
            <person name="Issali A.E."/>
            <person name="Liu N."/>
            <person name="Peng M."/>
            <person name="Yang Y."/>
        </authorList>
    </citation>
    <scope>NUCLEOTIDE SEQUENCE</scope>
    <source>
        <tissue evidence="7">Spear leaf of Hainan Tall coconut</tissue>
    </source>
</reference>
<feature type="repeat" description="Filamin" evidence="1">
    <location>
        <begin position="68"/>
        <end position="172"/>
    </location>
</feature>
<keyword evidence="3" id="KW-0863">Zinc-finger</keyword>
<keyword evidence="2" id="KW-0694">RNA-binding</keyword>
<evidence type="ECO:0000256" key="1">
    <source>
        <dbReference type="PROSITE-ProRule" id="PRU00087"/>
    </source>
</evidence>
<dbReference type="PROSITE" id="PS50103">
    <property type="entry name" value="ZF_C3H1"/>
    <property type="match status" value="1"/>
</dbReference>
<dbReference type="Pfam" id="PF00630">
    <property type="entry name" value="Filamin"/>
    <property type="match status" value="1"/>
</dbReference>
<dbReference type="Gene3D" id="2.60.40.10">
    <property type="entry name" value="Immunoglobulins"/>
    <property type="match status" value="1"/>
</dbReference>
<dbReference type="GO" id="GO:0003723">
    <property type="term" value="F:RNA binding"/>
    <property type="evidence" value="ECO:0007669"/>
    <property type="project" value="UniProtKB-UniRule"/>
</dbReference>
<keyword evidence="7" id="KW-0969">Cilium</keyword>
<dbReference type="Proteomes" id="UP000797356">
    <property type="component" value="Chromosome 15"/>
</dbReference>
<dbReference type="PANTHER" id="PTHR32343">
    <property type="entry name" value="SERINE/ARGININE-RICH SPLICING FACTOR"/>
    <property type="match status" value="1"/>
</dbReference>
<feature type="compositionally biased region" description="Basic residues" evidence="4">
    <location>
        <begin position="566"/>
        <end position="584"/>
    </location>
</feature>
<feature type="compositionally biased region" description="Basic and acidic residues" evidence="4">
    <location>
        <begin position="538"/>
        <end position="565"/>
    </location>
</feature>
<keyword evidence="7" id="KW-0966">Cell projection</keyword>
<evidence type="ECO:0000313" key="8">
    <source>
        <dbReference type="Proteomes" id="UP000797356"/>
    </source>
</evidence>
<sequence length="1246" mass="136304">MADRGAVVGKTIWMKQAEEAKLKSEAEKAAAAKAAFEATFKDVDKPKEKGDSSDSEGDEGEDLASKPLGPVDPSKCSAAGAGIAGGTACAPSTFTVVTKDSDGRKVPTGGAQLKVKISPGVGVGGSDQEGIVKDQGDGTYTVTYVVPKRGNYMVHVECDGKPIMGSPFPVFFSTGTTIGTTSSPAAVSPFPNMVNQTMPNMPNYSGAVSGAFPGLLGMIPAVIPGASGGVVLQGMGASFGEICQEYLYGRCSKTDCRFNHPPQNLLMSALAATTTMGTLSQAPMAPSAAAMAAAQAIVAAKALQAHAAQMQAQSSGDTSGSPDKAGKSDALKKTLQVSNLSPLLTVDQLKQLFGYCGTVVDCTITDSKHFAYIEYSKPEEATAALALNNMDVGGRPLNVEMAKSLPSKSALVNPSLPLMMQQAVAMQQMQFQQALLMQQTIASQQAAARAATMKSATEMASARAAEISKKLKAEGLGGEDKVVNRKSRSPSSSCQRSKSRSRSPIKYRRSRRSRSFSPIRYSRDRKSRSPIRSHHLNHGTERAYRDDRDTYNRSGRQERSRDHYSSHSRRHRSRSSSPRLRKSSRASSTSPKNRRESLSPRMKRSSRAGSRSPRHHRGSRSSPVRDHRSSRRGRHSRSRSAEKRHHYEKEDTKRSERRKEDSKRFDGSNASSKDVKDTREHKEVKTDYSAVSHKRGCLLNEDETLKNEKSIGKYKKSKLDDESSEKTDDQNLIMEDLKMSDDKRFSSMTSKSHRSSTNDDDNHAENQDFSRHEKSGTSYKKHGRSESASRERGSAAGESKHLRDDRVSHHSSLRSHRSSRQSGEKSSRDKLDKHELEKPKDQYEKPLEKYDAIKQSETADRRPENIKGSPEVKLYSTESGVQKESEDPVIDKLCEQENRHLESSDSMANKQDHIDCSFDGLKEDCSVDNSKTHKTSPASGEHGKLIIGTKDNSEMENLEMEAGMLETYDSVENKRHHQLNGADMMIKYQDDNANGSIDIENGTPAGKTDPNIKKMECINYEFAGSRKSGPATYISVLSTRSMSPENSNVGSNKFADFTNQEYIKHDSVDTQENLLPKVVPEHSFVDSELEGSHKNEIGGYFSKFVAHESSVVQGSCHVDGAYADDVPESLPKMTVHSPSLDDSTNSTSQLAKTLNISWSMLELVKVQSRYACFLSAVLKRITIGAFLRATCLSFASSAGKVGKDLEHFLEHVGAGQSAIKICLFPVCSNGFILLDDCIEFVPVHIT</sequence>
<dbReference type="PROSITE" id="PS50194">
    <property type="entry name" value="FILAMIN_REPEAT"/>
    <property type="match status" value="1"/>
</dbReference>
<feature type="compositionally biased region" description="Basic residues" evidence="4">
    <location>
        <begin position="809"/>
        <end position="819"/>
    </location>
</feature>
<dbReference type="Gene3D" id="3.30.70.330">
    <property type="match status" value="1"/>
</dbReference>
<protein>
    <submittedName>
        <fullName evidence="7">Putative Dynein alpha chain, flagellar outer arm</fullName>
    </submittedName>
</protein>
<feature type="compositionally biased region" description="Basic residues" evidence="4">
    <location>
        <begin position="523"/>
        <end position="537"/>
    </location>
</feature>
<feature type="compositionally biased region" description="Basic and acidic residues" evidence="4">
    <location>
        <begin position="784"/>
        <end position="808"/>
    </location>
</feature>
<feature type="compositionally biased region" description="Basic and acidic residues" evidence="4">
    <location>
        <begin position="639"/>
        <end position="666"/>
    </location>
</feature>
<proteinExistence type="predicted"/>
<feature type="compositionally biased region" description="Basic residues" evidence="4">
    <location>
        <begin position="601"/>
        <end position="619"/>
    </location>
</feature>
<dbReference type="AlphaFoldDB" id="A0A8K0IXE1"/>
<dbReference type="InterPro" id="IPR014756">
    <property type="entry name" value="Ig_E-set"/>
</dbReference>
<dbReference type="Pfam" id="PF00076">
    <property type="entry name" value="RRM_1"/>
    <property type="match status" value="1"/>
</dbReference>
<dbReference type="SMART" id="SM00360">
    <property type="entry name" value="RRM"/>
    <property type="match status" value="1"/>
</dbReference>
<keyword evidence="3" id="KW-0862">Zinc</keyword>
<dbReference type="EMBL" id="CM017886">
    <property type="protein sequence ID" value="KAG1370056.1"/>
    <property type="molecule type" value="Genomic_DNA"/>
</dbReference>
<feature type="compositionally biased region" description="Basic and acidic residues" evidence="4">
    <location>
        <begin position="822"/>
        <end position="865"/>
    </location>
</feature>
<dbReference type="InterPro" id="IPR001298">
    <property type="entry name" value="Filamin/ABP280_rpt"/>
</dbReference>
<evidence type="ECO:0000256" key="3">
    <source>
        <dbReference type="PROSITE-ProRule" id="PRU00723"/>
    </source>
</evidence>
<dbReference type="OrthoDB" id="79941at2759"/>
<dbReference type="InterPro" id="IPR012677">
    <property type="entry name" value="Nucleotide-bd_a/b_plait_sf"/>
</dbReference>
<keyword evidence="8" id="KW-1185">Reference proteome</keyword>
<dbReference type="CDD" id="cd00590">
    <property type="entry name" value="RRM_SF"/>
    <property type="match status" value="1"/>
</dbReference>
<dbReference type="PANTHER" id="PTHR32343:SF8">
    <property type="entry name" value="RNA RECOGNITION MOTIF (RRM)-CONTAINING PROTEIN"/>
    <property type="match status" value="1"/>
</dbReference>
<keyword evidence="3" id="KW-0479">Metal-binding</keyword>
<feature type="domain" description="C3H1-type" evidence="6">
    <location>
        <begin position="242"/>
        <end position="263"/>
    </location>
</feature>
<gene>
    <name evidence="7" type="ORF">COCNU_15G004220</name>
</gene>
<evidence type="ECO:0000256" key="2">
    <source>
        <dbReference type="PROSITE-ProRule" id="PRU00176"/>
    </source>
</evidence>
<feature type="compositionally biased region" description="Basic and acidic residues" evidence="4">
    <location>
        <begin position="39"/>
        <end position="52"/>
    </location>
</feature>
<name>A0A8K0IXE1_COCNU</name>
<feature type="zinc finger region" description="C3H1-type" evidence="3">
    <location>
        <begin position="242"/>
        <end position="263"/>
    </location>
</feature>
<feature type="domain" description="RRM" evidence="5">
    <location>
        <begin position="333"/>
        <end position="404"/>
    </location>
</feature>
<dbReference type="InterPro" id="IPR035979">
    <property type="entry name" value="RBD_domain_sf"/>
</dbReference>
<dbReference type="SMART" id="SM00557">
    <property type="entry name" value="IG_FLMN"/>
    <property type="match status" value="1"/>
</dbReference>
<dbReference type="GO" id="GO:0008270">
    <property type="term" value="F:zinc ion binding"/>
    <property type="evidence" value="ECO:0007669"/>
    <property type="project" value="UniProtKB-KW"/>
</dbReference>
<organism evidence="7 8">
    <name type="scientific">Cocos nucifera</name>
    <name type="common">Coconut palm</name>
    <dbReference type="NCBI Taxonomy" id="13894"/>
    <lineage>
        <taxon>Eukaryota</taxon>
        <taxon>Viridiplantae</taxon>
        <taxon>Streptophyta</taxon>
        <taxon>Embryophyta</taxon>
        <taxon>Tracheophyta</taxon>
        <taxon>Spermatophyta</taxon>
        <taxon>Magnoliopsida</taxon>
        <taxon>Liliopsida</taxon>
        <taxon>Arecaceae</taxon>
        <taxon>Arecoideae</taxon>
        <taxon>Cocoseae</taxon>
        <taxon>Attaleinae</taxon>
        <taxon>Cocos</taxon>
    </lineage>
</organism>
<dbReference type="SUPFAM" id="SSF81296">
    <property type="entry name" value="E set domains"/>
    <property type="match status" value="1"/>
</dbReference>
<dbReference type="InterPro" id="IPR017868">
    <property type="entry name" value="Filamin/ABP280_repeat-like"/>
</dbReference>
<feature type="compositionally biased region" description="Basic and acidic residues" evidence="4">
    <location>
        <begin position="673"/>
        <end position="686"/>
    </location>
</feature>
<dbReference type="InterPro" id="IPR000504">
    <property type="entry name" value="RRM_dom"/>
</dbReference>
<dbReference type="InterPro" id="IPR000571">
    <property type="entry name" value="Znf_CCCH"/>
</dbReference>
<feature type="compositionally biased region" description="Acidic residues" evidence="4">
    <location>
        <begin position="53"/>
        <end position="62"/>
    </location>
</feature>
<dbReference type="InterPro" id="IPR013783">
    <property type="entry name" value="Ig-like_fold"/>
</dbReference>
<feature type="region of interest" description="Disordered" evidence="4">
    <location>
        <begin position="475"/>
        <end position="887"/>
    </location>
</feature>
<feature type="compositionally biased region" description="Basic and acidic residues" evidence="4">
    <location>
        <begin position="703"/>
        <end position="745"/>
    </location>
</feature>
<dbReference type="PROSITE" id="PS50102">
    <property type="entry name" value="RRM"/>
    <property type="match status" value="1"/>
</dbReference>
<keyword evidence="7" id="KW-0282">Flagellum</keyword>
<feature type="compositionally biased region" description="Basic residues" evidence="4">
    <location>
        <begin position="497"/>
        <end position="514"/>
    </location>
</feature>
<reference evidence="7" key="2">
    <citation type="submission" date="2019-07" db="EMBL/GenBank/DDBJ databases">
        <authorList>
            <person name="Yang Y."/>
            <person name="Bocs S."/>
            <person name="Baudouin L."/>
        </authorList>
    </citation>
    <scope>NUCLEOTIDE SEQUENCE</scope>
    <source>
        <tissue evidence="7">Spear leaf of Hainan Tall coconut</tissue>
    </source>
</reference>
<accession>A0A8K0IXE1</accession>
<evidence type="ECO:0000259" key="6">
    <source>
        <dbReference type="PROSITE" id="PS50103"/>
    </source>
</evidence>
<feature type="region of interest" description="Disordered" evidence="4">
    <location>
        <begin position="310"/>
        <end position="330"/>
    </location>
</feature>